<keyword evidence="4" id="KW-1185">Reference proteome</keyword>
<comment type="caution">
    <text evidence="3">The sequence shown here is derived from an EMBL/GenBank/DDBJ whole genome shotgun (WGS) entry which is preliminary data.</text>
</comment>
<keyword evidence="1" id="KW-1133">Transmembrane helix</keyword>
<feature type="signal peptide" evidence="2">
    <location>
        <begin position="1"/>
        <end position="31"/>
    </location>
</feature>
<protein>
    <submittedName>
        <fullName evidence="3">Stress up-regulated Nod 19 protein</fullName>
    </submittedName>
</protein>
<reference evidence="3" key="1">
    <citation type="submission" date="2020-09" db="EMBL/GenBank/DDBJ databases">
        <title>Genome-Enabled Discovery of Anthraquinone Biosynthesis in Senna tora.</title>
        <authorList>
            <person name="Kang S.-H."/>
            <person name="Pandey R.P."/>
            <person name="Lee C.-M."/>
            <person name="Sim J.-S."/>
            <person name="Jeong J.-T."/>
            <person name="Choi B.-S."/>
            <person name="Jung M."/>
            <person name="Ginzburg D."/>
            <person name="Zhao K."/>
            <person name="Won S.Y."/>
            <person name="Oh T.-J."/>
            <person name="Yu Y."/>
            <person name="Kim N.-H."/>
            <person name="Lee O.R."/>
            <person name="Lee T.-H."/>
            <person name="Bashyal P."/>
            <person name="Kim T.-S."/>
            <person name="Lee W.-H."/>
            <person name="Kawkins C."/>
            <person name="Kim C.-K."/>
            <person name="Kim J.S."/>
            <person name="Ahn B.O."/>
            <person name="Rhee S.Y."/>
            <person name="Sohng J.K."/>
        </authorList>
    </citation>
    <scope>NUCLEOTIDE SEQUENCE</scope>
    <source>
        <tissue evidence="3">Leaf</tissue>
    </source>
</reference>
<accession>A0A834SH16</accession>
<evidence type="ECO:0000256" key="2">
    <source>
        <dbReference type="SAM" id="SignalP"/>
    </source>
</evidence>
<dbReference type="OrthoDB" id="1923469at2759"/>
<evidence type="ECO:0000313" key="4">
    <source>
        <dbReference type="Proteomes" id="UP000634136"/>
    </source>
</evidence>
<feature type="transmembrane region" description="Helical" evidence="1">
    <location>
        <begin position="461"/>
        <end position="483"/>
    </location>
</feature>
<sequence length="882" mass="98794">MKMQFYPPQHWVLSSALVVLLVLLGTPLSHALRNTQNNIKEAVFFSPKFELKPGSVSNKYYYDIEFPRGHVAIKSFTGEVIDEEGNSIPLYETYLHHWLVFRYHQRKGATHTGHGIPPKSDYAIVRNSGLCHQKDFILSQYFGIGSETRKTTTYIPDPFGIEIVNPAEIPDGYEEKWLLNVHAIDTRGVQDKKGCIECRCDHYNVTKDEYGKPLKAGYLGGLYCCYDKTQCRVKEGFEAPKRSLYLKYTVKWIDSDDLIVPVKVYILDVTDRLKKLNGSKGMRVKHNCQLEYQVEPCSNNNKDNSGCIDVRRKSLPMPNGGYVIYGVTHQHSYGLGSTLYAQDGRVICSSKPRYGRGKEAGNEAGYVVGMSTCYPKPGSVQIFDGETLTIESNYSNSERHTGLMGLFYLLRLIAHAYGHLNSGVKNSNQVSQIELLASISALVLPQLRHENSIKMRFVSQYWLLSSATVLLLLLGTPLSHALWKNENNVKEAVFLSPKFELGPGSVLDQYYFDIEFPRGHVAIKSFTGEVIDEEGNSIPLHETYLHHWLVFRYHQRKGVTHTGYGGHQVLSESDLVIVSNSGLCQNLISQYFGIGSETRRTATDIPDPYGIEIGNPAEIADGYEEKWMLNVHAIDTRGVEDRMGCTECRCDLYNVTMDQFGHPLRSDYRGGLLCCHDNTQCKVREGFEGPKRSLFIRYTVKWIEWDNSIVPVKIYILDVTDKLQVSNGSKATPTKDNCQIEYDVEPCSNDKDSSGCIDVKRTSLPMPSGGYVIYGVAHQHSGGVGSTLYGQDGRIICSSKPIYGSGKEAGNEAGYIVGMSTCYPKPGSVQISDGETVTLESNYSSSQRHTGLMGLFYLLVAEKLSDQHSMHFSRASLVAEMI</sequence>
<feature type="chain" id="PRO_5032632088" evidence="2">
    <location>
        <begin position="32"/>
        <end position="882"/>
    </location>
</feature>
<keyword evidence="1" id="KW-0812">Transmembrane</keyword>
<dbReference type="EMBL" id="JAAIUW010000013">
    <property type="protein sequence ID" value="KAF7803918.1"/>
    <property type="molecule type" value="Genomic_DNA"/>
</dbReference>
<proteinExistence type="predicted"/>
<dbReference type="InterPro" id="IPR011692">
    <property type="entry name" value="Stress_up-reg_Nod19"/>
</dbReference>
<gene>
    <name evidence="3" type="ORF">G2W53_043029</name>
</gene>
<dbReference type="Pfam" id="PF07712">
    <property type="entry name" value="SURNod19"/>
    <property type="match status" value="2"/>
</dbReference>
<dbReference type="PANTHER" id="PTHR33390">
    <property type="entry name" value="STRESS UP-REGULATED NOD 19 PROTEIN"/>
    <property type="match status" value="1"/>
</dbReference>
<dbReference type="PANTHER" id="PTHR33390:SF1">
    <property type="entry name" value="STRESS UP-REGULATED NOD 19 PROTEIN"/>
    <property type="match status" value="1"/>
</dbReference>
<keyword evidence="2" id="KW-0732">Signal</keyword>
<name>A0A834SH16_9FABA</name>
<organism evidence="3 4">
    <name type="scientific">Senna tora</name>
    <dbReference type="NCBI Taxonomy" id="362788"/>
    <lineage>
        <taxon>Eukaryota</taxon>
        <taxon>Viridiplantae</taxon>
        <taxon>Streptophyta</taxon>
        <taxon>Embryophyta</taxon>
        <taxon>Tracheophyta</taxon>
        <taxon>Spermatophyta</taxon>
        <taxon>Magnoliopsida</taxon>
        <taxon>eudicotyledons</taxon>
        <taxon>Gunneridae</taxon>
        <taxon>Pentapetalae</taxon>
        <taxon>rosids</taxon>
        <taxon>fabids</taxon>
        <taxon>Fabales</taxon>
        <taxon>Fabaceae</taxon>
        <taxon>Caesalpinioideae</taxon>
        <taxon>Cassia clade</taxon>
        <taxon>Senna</taxon>
    </lineage>
</organism>
<dbReference type="Proteomes" id="UP000634136">
    <property type="component" value="Unassembled WGS sequence"/>
</dbReference>
<dbReference type="AlphaFoldDB" id="A0A834SH16"/>
<keyword evidence="1" id="KW-0472">Membrane</keyword>
<evidence type="ECO:0000313" key="3">
    <source>
        <dbReference type="EMBL" id="KAF7803918.1"/>
    </source>
</evidence>
<evidence type="ECO:0000256" key="1">
    <source>
        <dbReference type="SAM" id="Phobius"/>
    </source>
</evidence>